<sequence>MIATRLLTGLALAAAALSAVSLPSAAQAVTPATPAAFVVAGDADSAAAPAVIWGPRYSPGRGAKASGSLRATGEDHADIPAAETVRISGRVQDLTRASATCGLAVFRITYRTSDGNLPFTHRTVRDCSYGTPKPFTFDHRNVYQVELKVCSEARAAQPSLNCLYSGTWKTLYLSR</sequence>
<proteinExistence type="predicted"/>
<feature type="chain" id="PRO_5032549399" evidence="1">
    <location>
        <begin position="29"/>
        <end position="175"/>
    </location>
</feature>
<evidence type="ECO:0000313" key="3">
    <source>
        <dbReference type="Proteomes" id="UP000576393"/>
    </source>
</evidence>
<accession>A0A852VA31</accession>
<dbReference type="Proteomes" id="UP000576393">
    <property type="component" value="Unassembled WGS sequence"/>
</dbReference>
<dbReference type="AlphaFoldDB" id="A0A852VA31"/>
<organism evidence="2 3">
    <name type="scientific">Streptosporangium sandarakinum</name>
    <dbReference type="NCBI Taxonomy" id="1260955"/>
    <lineage>
        <taxon>Bacteria</taxon>
        <taxon>Bacillati</taxon>
        <taxon>Actinomycetota</taxon>
        <taxon>Actinomycetes</taxon>
        <taxon>Streptosporangiales</taxon>
        <taxon>Streptosporangiaceae</taxon>
        <taxon>Streptosporangium</taxon>
    </lineage>
</organism>
<feature type="signal peptide" evidence="1">
    <location>
        <begin position="1"/>
        <end position="28"/>
    </location>
</feature>
<comment type="caution">
    <text evidence="2">The sequence shown here is derived from an EMBL/GenBank/DDBJ whole genome shotgun (WGS) entry which is preliminary data.</text>
</comment>
<protein>
    <submittedName>
        <fullName evidence="2">Uncharacterized protein</fullName>
    </submittedName>
</protein>
<evidence type="ECO:0000313" key="2">
    <source>
        <dbReference type="EMBL" id="NYF43331.1"/>
    </source>
</evidence>
<dbReference type="EMBL" id="JACCCO010000003">
    <property type="protein sequence ID" value="NYF43331.1"/>
    <property type="molecule type" value="Genomic_DNA"/>
</dbReference>
<dbReference type="RefSeq" id="WP_179826781.1">
    <property type="nucleotide sequence ID" value="NZ_JACCCO010000003.1"/>
</dbReference>
<evidence type="ECO:0000256" key="1">
    <source>
        <dbReference type="SAM" id="SignalP"/>
    </source>
</evidence>
<reference evidence="2 3" key="1">
    <citation type="submission" date="2020-07" db="EMBL/GenBank/DDBJ databases">
        <title>Sequencing the genomes of 1000 actinobacteria strains.</title>
        <authorList>
            <person name="Klenk H.-P."/>
        </authorList>
    </citation>
    <scope>NUCLEOTIDE SEQUENCE [LARGE SCALE GENOMIC DNA]</scope>
    <source>
        <strain evidence="2 3">DSM 45763</strain>
    </source>
</reference>
<keyword evidence="1" id="KW-0732">Signal</keyword>
<keyword evidence="3" id="KW-1185">Reference proteome</keyword>
<gene>
    <name evidence="2" type="ORF">HDA43_005558</name>
</gene>
<name>A0A852VA31_9ACTN</name>